<proteinExistence type="inferred from homology"/>
<dbReference type="InterPro" id="IPR045237">
    <property type="entry name" value="COPS7/eIF3m"/>
</dbReference>
<dbReference type="EMBL" id="CH991556">
    <property type="protein sequence ID" value="EDQ88011.1"/>
    <property type="molecule type" value="Genomic_DNA"/>
</dbReference>
<dbReference type="PANTHER" id="PTHR15350:SF5">
    <property type="entry name" value="COP9 SIGNALOSOME COMPLEX SUBUNIT 7"/>
    <property type="match status" value="1"/>
</dbReference>
<dbReference type="Pfam" id="PF22061">
    <property type="entry name" value="CSN7_HB_subdom"/>
    <property type="match status" value="1"/>
</dbReference>
<name>A9V375_MONBE</name>
<protein>
    <recommendedName>
        <fullName evidence="3">PCI domain-containing protein</fullName>
    </recommendedName>
</protein>
<evidence type="ECO:0000256" key="2">
    <source>
        <dbReference type="ARBA" id="ARBA00022790"/>
    </source>
</evidence>
<gene>
    <name evidence="4" type="ORF">MONBRDRAFT_26732</name>
</gene>
<evidence type="ECO:0000313" key="5">
    <source>
        <dbReference type="Proteomes" id="UP000001357"/>
    </source>
</evidence>
<dbReference type="KEGG" id="mbr:MONBRDRAFT_26732"/>
<evidence type="ECO:0000256" key="1">
    <source>
        <dbReference type="ARBA" id="ARBA00008482"/>
    </source>
</evidence>
<dbReference type="GO" id="GO:0008180">
    <property type="term" value="C:COP9 signalosome"/>
    <property type="evidence" value="ECO:0000318"/>
    <property type="project" value="GO_Central"/>
</dbReference>
<dbReference type="InterPro" id="IPR000717">
    <property type="entry name" value="PCI_dom"/>
</dbReference>
<dbReference type="FunCoup" id="A9V375">
    <property type="interactions" value="1963"/>
</dbReference>
<comment type="similarity">
    <text evidence="1">Belongs to the CSN7/EIF3M family. CSN7 subfamily.</text>
</comment>
<evidence type="ECO:0000313" key="4">
    <source>
        <dbReference type="EMBL" id="EDQ88011.1"/>
    </source>
</evidence>
<dbReference type="InParanoid" id="A9V375"/>
<dbReference type="eggNOG" id="KOG3250">
    <property type="taxonomic scope" value="Eukaryota"/>
</dbReference>
<dbReference type="PROSITE" id="PS50250">
    <property type="entry name" value="PCI"/>
    <property type="match status" value="1"/>
</dbReference>
<keyword evidence="5" id="KW-1185">Reference proteome</keyword>
<dbReference type="STRING" id="81824.A9V375"/>
<dbReference type="GeneID" id="5892363"/>
<dbReference type="Proteomes" id="UP000001357">
    <property type="component" value="Unassembled WGS sequence"/>
</dbReference>
<organism evidence="4 5">
    <name type="scientific">Monosiga brevicollis</name>
    <name type="common">Choanoflagellate</name>
    <dbReference type="NCBI Taxonomy" id="81824"/>
    <lineage>
        <taxon>Eukaryota</taxon>
        <taxon>Choanoflagellata</taxon>
        <taxon>Craspedida</taxon>
        <taxon>Salpingoecidae</taxon>
        <taxon>Monosiga</taxon>
    </lineage>
</organism>
<dbReference type="RefSeq" id="XP_001747087.1">
    <property type="nucleotide sequence ID" value="XM_001747035.1"/>
</dbReference>
<reference evidence="4 5" key="1">
    <citation type="journal article" date="2008" name="Nature">
        <title>The genome of the choanoflagellate Monosiga brevicollis and the origin of metazoans.</title>
        <authorList>
            <consortium name="JGI Sequencing"/>
            <person name="King N."/>
            <person name="Westbrook M.J."/>
            <person name="Young S.L."/>
            <person name="Kuo A."/>
            <person name="Abedin M."/>
            <person name="Chapman J."/>
            <person name="Fairclough S."/>
            <person name="Hellsten U."/>
            <person name="Isogai Y."/>
            <person name="Letunic I."/>
            <person name="Marr M."/>
            <person name="Pincus D."/>
            <person name="Putnam N."/>
            <person name="Rokas A."/>
            <person name="Wright K.J."/>
            <person name="Zuzow R."/>
            <person name="Dirks W."/>
            <person name="Good M."/>
            <person name="Goodstein D."/>
            <person name="Lemons D."/>
            <person name="Li W."/>
            <person name="Lyons J.B."/>
            <person name="Morris A."/>
            <person name="Nichols S."/>
            <person name="Richter D.J."/>
            <person name="Salamov A."/>
            <person name="Bork P."/>
            <person name="Lim W.A."/>
            <person name="Manning G."/>
            <person name="Miller W.T."/>
            <person name="McGinnis W."/>
            <person name="Shapiro H."/>
            <person name="Tjian R."/>
            <person name="Grigoriev I.V."/>
            <person name="Rokhsar D."/>
        </authorList>
    </citation>
    <scope>NUCLEOTIDE SEQUENCE [LARGE SCALE GENOMIC DNA]</scope>
    <source>
        <strain evidence="5">MX1 / ATCC 50154</strain>
    </source>
</reference>
<accession>A9V375</accession>
<feature type="domain" description="PCI" evidence="3">
    <location>
        <begin position="21"/>
        <end position="204"/>
    </location>
</feature>
<evidence type="ECO:0000259" key="3">
    <source>
        <dbReference type="PROSITE" id="PS50250"/>
    </source>
</evidence>
<dbReference type="PANTHER" id="PTHR15350">
    <property type="entry name" value="COP9 SIGNALOSOME COMPLEX SUBUNIT 7/DENDRITIC CELL PROTEIN GA17"/>
    <property type="match status" value="1"/>
</dbReference>
<keyword evidence="2" id="KW-0736">Signalosome</keyword>
<sequence length="270" mass="29977">MLQCFWREKQNKLVQTGFSHFASLSLSLSLSSLSVSLSRLLEHGQRKPGTMAAASGLERYLLAAKDVRGAAGPGFIEQVTSAPDVYVFQEVLDLPQFQALRESEHASHLQLLEIFAYGTLADYTAAQAKLPAINEAQRRKLQLLSIVTLCSAQKAPSYGVLMEAADVHEVRKLEDLLIAAIEIGLLEAKLDQAQSQVSFDFHRHQSLVRVMLTLRLCQMPFITLRFMCAAPSQAIANARAELETRMKEGDRIKAERQDADRALAESVRSH</sequence>
<dbReference type="AlphaFoldDB" id="A9V375"/>